<feature type="region of interest" description="Disordered" evidence="1">
    <location>
        <begin position="28"/>
        <end position="94"/>
    </location>
</feature>
<gene>
    <name evidence="2" type="ORF">F511_26264</name>
</gene>
<dbReference type="Proteomes" id="UP000250235">
    <property type="component" value="Unassembled WGS sequence"/>
</dbReference>
<reference evidence="2 3" key="1">
    <citation type="journal article" date="2015" name="Proc. Natl. Acad. Sci. U.S.A.">
        <title>The resurrection genome of Boea hygrometrica: A blueprint for survival of dehydration.</title>
        <authorList>
            <person name="Xiao L."/>
            <person name="Yang G."/>
            <person name="Zhang L."/>
            <person name="Yang X."/>
            <person name="Zhao S."/>
            <person name="Ji Z."/>
            <person name="Zhou Q."/>
            <person name="Hu M."/>
            <person name="Wang Y."/>
            <person name="Chen M."/>
            <person name="Xu Y."/>
            <person name="Jin H."/>
            <person name="Xiao X."/>
            <person name="Hu G."/>
            <person name="Bao F."/>
            <person name="Hu Y."/>
            <person name="Wan P."/>
            <person name="Li L."/>
            <person name="Deng X."/>
            <person name="Kuang T."/>
            <person name="Xiang C."/>
            <person name="Zhu J.K."/>
            <person name="Oliver M.J."/>
            <person name="He Y."/>
        </authorList>
    </citation>
    <scope>NUCLEOTIDE SEQUENCE [LARGE SCALE GENOMIC DNA]</scope>
    <source>
        <strain evidence="3">cv. XS01</strain>
    </source>
</reference>
<proteinExistence type="predicted"/>
<evidence type="ECO:0000313" key="2">
    <source>
        <dbReference type="EMBL" id="KZV25346.1"/>
    </source>
</evidence>
<evidence type="ECO:0000256" key="1">
    <source>
        <dbReference type="SAM" id="MobiDB-lite"/>
    </source>
</evidence>
<sequence length="161" mass="18414">MIPSASRTHSTTTIHMKQIKFNDQTQVIPRPRPNMYANRPPSKRSGKSQLTISSRRSVVELERKAAATQTQQRRKFSRDANSAEATSSSPRSFRIQVPRRETRFLNRELHPRNSEGTLTRTSQISRCNGQIEEIKGQLKLVTPWFNPTRVTVGVMVIKTEV</sequence>
<organism evidence="2 3">
    <name type="scientific">Dorcoceras hygrometricum</name>
    <dbReference type="NCBI Taxonomy" id="472368"/>
    <lineage>
        <taxon>Eukaryota</taxon>
        <taxon>Viridiplantae</taxon>
        <taxon>Streptophyta</taxon>
        <taxon>Embryophyta</taxon>
        <taxon>Tracheophyta</taxon>
        <taxon>Spermatophyta</taxon>
        <taxon>Magnoliopsida</taxon>
        <taxon>eudicotyledons</taxon>
        <taxon>Gunneridae</taxon>
        <taxon>Pentapetalae</taxon>
        <taxon>asterids</taxon>
        <taxon>lamiids</taxon>
        <taxon>Lamiales</taxon>
        <taxon>Gesneriaceae</taxon>
        <taxon>Didymocarpoideae</taxon>
        <taxon>Trichosporeae</taxon>
        <taxon>Loxocarpinae</taxon>
        <taxon>Dorcoceras</taxon>
    </lineage>
</organism>
<accession>A0A2Z7AVC7</accession>
<protein>
    <submittedName>
        <fullName evidence="2">Pentatricopeptide repeat-containing protein mitochondrial</fullName>
    </submittedName>
</protein>
<dbReference type="EMBL" id="KV011885">
    <property type="protein sequence ID" value="KZV25346.1"/>
    <property type="molecule type" value="Genomic_DNA"/>
</dbReference>
<name>A0A2Z7AVC7_9LAMI</name>
<dbReference type="AlphaFoldDB" id="A0A2Z7AVC7"/>
<feature type="compositionally biased region" description="Polar residues" evidence="1">
    <location>
        <begin position="79"/>
        <end position="91"/>
    </location>
</feature>
<keyword evidence="3" id="KW-1185">Reference proteome</keyword>
<evidence type="ECO:0000313" key="3">
    <source>
        <dbReference type="Proteomes" id="UP000250235"/>
    </source>
</evidence>
<feature type="compositionally biased region" description="Polar residues" evidence="1">
    <location>
        <begin position="47"/>
        <end position="56"/>
    </location>
</feature>